<reference evidence="6 7" key="1">
    <citation type="submission" date="2017-10" db="EMBL/GenBank/DDBJ databases">
        <title>Comparative genomics in systemic dimorphic fungi from Ajellomycetaceae.</title>
        <authorList>
            <person name="Munoz J.F."/>
            <person name="Mcewen J.G."/>
            <person name="Clay O.K."/>
            <person name="Cuomo C.A."/>
        </authorList>
    </citation>
    <scope>NUCLEOTIDE SEQUENCE [LARGE SCALE GENOMIC DNA]</scope>
    <source>
        <strain evidence="6 7">UAMH5409</strain>
    </source>
</reference>
<feature type="region of interest" description="Disordered" evidence="4">
    <location>
        <begin position="357"/>
        <end position="383"/>
    </location>
</feature>
<keyword evidence="1" id="KW-0479">Metal-binding</keyword>
<name>A0A2B7WTQ5_9EURO</name>
<feature type="compositionally biased region" description="Basic residues" evidence="4">
    <location>
        <begin position="360"/>
        <end position="370"/>
    </location>
</feature>
<keyword evidence="7" id="KW-1185">Reference proteome</keyword>
<evidence type="ECO:0000313" key="7">
    <source>
        <dbReference type="Proteomes" id="UP000223968"/>
    </source>
</evidence>
<dbReference type="PROSITE" id="PS00028">
    <property type="entry name" value="ZINC_FINGER_C2H2_1"/>
    <property type="match status" value="1"/>
</dbReference>
<accession>A0A2B7WTQ5</accession>
<proteinExistence type="predicted"/>
<dbReference type="InterPro" id="IPR022755">
    <property type="entry name" value="Znf_C2H2_jaz"/>
</dbReference>
<sequence>MPPRKEPKAFLQGAHVKGSGRSRQGINGNRVAGTLSDRTKVNYRKAYELFEALCELRGKKDPVKWAYDMETLKDFVHEVTWGIDGQYGEEAPSENSVKAVWKNFTAYVRQYHGAIPLAITGSVTNYLEQEALPERGAKPYKRKRKYATKHHCVHLGRQLWEADWHEYKTPGRRVRLWGQTLGYAFSSSREGEILESSARPDSGRGVYCKNINFGIFRNELGEAEIGLLFKVDAKGMTRTPQKHPEHLLYEGFRARPLLLNPILPLLAMCLAWGLFRDYTTDNEILDIQAPLEGEVYLIEWSTPNAPLYKGWNGEVQTASSFDSDRRALGKRAGYIDPPTVHDFRAEGLVQIDRNYSETQRKKHAGHRGSRTHHDYYAPNNDTDGQAAYLGDPVRTHVVDVFRNLKLERNPDLWQSLPAEKQYALKKTEEYLTIEKKLQDLGASSKAEERNALYGEKRRLIDKELRKCQKEQHRQPPSKDALDSTYYMGHYRARFARASRMMPERQRLVTNIFEVATLRSKVGREVLRDMTALCSQKHEIETRLGLEPSKCHCGHLHSLEVDDSTNRRPSRRHLVELQGFAEFCFLCDKWFSNMRDWEEHCKSHLYGSLEVPVQCDPLIYGGTLVAPGLCPGCIGDETLPATEQMKQYTRHNLWKDHVSSCFKQRFVKGQHGPDDIVGCTHPDKRCKQLSVSVLQLRFHFQDVHCTEVDHVRHSRGAKGVKRSLPRTDLEEPEGNCAPKRSRRSPHSRDLMARPLPGEQYVFIDEIERMKGGLQGQAMRLDKL</sequence>
<evidence type="ECO:0000256" key="2">
    <source>
        <dbReference type="ARBA" id="ARBA00022771"/>
    </source>
</evidence>
<keyword evidence="2" id="KW-0863">Zinc-finger</keyword>
<dbReference type="Pfam" id="PF11917">
    <property type="entry name" value="DUF3435"/>
    <property type="match status" value="1"/>
</dbReference>
<gene>
    <name evidence="6" type="ORF">AJ79_08291</name>
</gene>
<evidence type="ECO:0000259" key="5">
    <source>
        <dbReference type="PROSITE" id="PS00028"/>
    </source>
</evidence>
<feature type="region of interest" description="Disordered" evidence="4">
    <location>
        <begin position="713"/>
        <end position="750"/>
    </location>
</feature>
<dbReference type="PANTHER" id="PTHR37535">
    <property type="entry name" value="FLUG DOMAIN PROTEIN"/>
    <property type="match status" value="1"/>
</dbReference>
<evidence type="ECO:0000313" key="6">
    <source>
        <dbReference type="EMBL" id="PGH00186.1"/>
    </source>
</evidence>
<dbReference type="Pfam" id="PF12171">
    <property type="entry name" value="zf-C2H2_jaz"/>
    <property type="match status" value="1"/>
</dbReference>
<dbReference type="InterPro" id="IPR021842">
    <property type="entry name" value="DUF3435"/>
</dbReference>
<dbReference type="InterPro" id="IPR013087">
    <property type="entry name" value="Znf_C2H2_type"/>
</dbReference>
<dbReference type="AlphaFoldDB" id="A0A2B7WTQ5"/>
<feature type="domain" description="C2H2-type" evidence="5">
    <location>
        <begin position="583"/>
        <end position="603"/>
    </location>
</feature>
<evidence type="ECO:0000256" key="3">
    <source>
        <dbReference type="ARBA" id="ARBA00022833"/>
    </source>
</evidence>
<dbReference type="OrthoDB" id="4185537at2759"/>
<evidence type="ECO:0000256" key="1">
    <source>
        <dbReference type="ARBA" id="ARBA00022723"/>
    </source>
</evidence>
<comment type="caution">
    <text evidence="6">The sequence shown here is derived from an EMBL/GenBank/DDBJ whole genome shotgun (WGS) entry which is preliminary data.</text>
</comment>
<protein>
    <recommendedName>
        <fullName evidence="5">C2H2-type domain-containing protein</fullName>
    </recommendedName>
</protein>
<feature type="compositionally biased region" description="Basic residues" evidence="4">
    <location>
        <begin position="713"/>
        <end position="723"/>
    </location>
</feature>
<organism evidence="6 7">
    <name type="scientific">Helicocarpus griseus UAMH5409</name>
    <dbReference type="NCBI Taxonomy" id="1447875"/>
    <lineage>
        <taxon>Eukaryota</taxon>
        <taxon>Fungi</taxon>
        <taxon>Dikarya</taxon>
        <taxon>Ascomycota</taxon>
        <taxon>Pezizomycotina</taxon>
        <taxon>Eurotiomycetes</taxon>
        <taxon>Eurotiomycetidae</taxon>
        <taxon>Onygenales</taxon>
        <taxon>Ajellomycetaceae</taxon>
        <taxon>Helicocarpus</taxon>
    </lineage>
</organism>
<dbReference type="GO" id="GO:0008270">
    <property type="term" value="F:zinc ion binding"/>
    <property type="evidence" value="ECO:0007669"/>
    <property type="project" value="UniProtKB-KW"/>
</dbReference>
<feature type="region of interest" description="Disordered" evidence="4">
    <location>
        <begin position="1"/>
        <end position="30"/>
    </location>
</feature>
<dbReference type="Proteomes" id="UP000223968">
    <property type="component" value="Unassembled WGS sequence"/>
</dbReference>
<dbReference type="EMBL" id="PDNB01000190">
    <property type="protein sequence ID" value="PGH00186.1"/>
    <property type="molecule type" value="Genomic_DNA"/>
</dbReference>
<dbReference type="STRING" id="1447875.A0A2B7WTQ5"/>
<evidence type="ECO:0000256" key="4">
    <source>
        <dbReference type="SAM" id="MobiDB-lite"/>
    </source>
</evidence>
<dbReference type="PANTHER" id="PTHR37535:SF3">
    <property type="entry name" value="FLUG DOMAIN-CONTAINING PROTEIN"/>
    <property type="match status" value="1"/>
</dbReference>
<keyword evidence="3" id="KW-0862">Zinc</keyword>